<keyword evidence="4" id="KW-1185">Reference proteome</keyword>
<dbReference type="InterPro" id="IPR027558">
    <property type="entry name" value="Pre_pil_HX9DG_C"/>
</dbReference>
<dbReference type="PANTHER" id="PTHR30093:SF2">
    <property type="entry name" value="TYPE II SECRETION SYSTEM PROTEIN H"/>
    <property type="match status" value="1"/>
</dbReference>
<dbReference type="NCBIfam" id="TIGR04294">
    <property type="entry name" value="pre_pil_HX9DG"/>
    <property type="match status" value="1"/>
</dbReference>
<dbReference type="InterPro" id="IPR011453">
    <property type="entry name" value="DUF1559"/>
</dbReference>
<dbReference type="NCBIfam" id="TIGR02532">
    <property type="entry name" value="IV_pilin_GFxxxE"/>
    <property type="match status" value="1"/>
</dbReference>
<evidence type="ECO:0000259" key="2">
    <source>
        <dbReference type="Pfam" id="PF07596"/>
    </source>
</evidence>
<accession>A0A518GH06</accession>
<dbReference type="Pfam" id="PF07963">
    <property type="entry name" value="N_methyl"/>
    <property type="match status" value="1"/>
</dbReference>
<dbReference type="Proteomes" id="UP000318017">
    <property type="component" value="Chromosome"/>
</dbReference>
<name>A0A518GH06_9BACT</name>
<reference evidence="3 4" key="1">
    <citation type="submission" date="2019-02" db="EMBL/GenBank/DDBJ databases">
        <title>Deep-cultivation of Planctomycetes and their phenomic and genomic characterization uncovers novel biology.</title>
        <authorList>
            <person name="Wiegand S."/>
            <person name="Jogler M."/>
            <person name="Boedeker C."/>
            <person name="Pinto D."/>
            <person name="Vollmers J."/>
            <person name="Rivas-Marin E."/>
            <person name="Kohn T."/>
            <person name="Peeters S.H."/>
            <person name="Heuer A."/>
            <person name="Rast P."/>
            <person name="Oberbeckmann S."/>
            <person name="Bunk B."/>
            <person name="Jeske O."/>
            <person name="Meyerdierks A."/>
            <person name="Storesund J.E."/>
            <person name="Kallscheuer N."/>
            <person name="Luecker S."/>
            <person name="Lage O.M."/>
            <person name="Pohl T."/>
            <person name="Merkel B.J."/>
            <person name="Hornburger P."/>
            <person name="Mueller R.-W."/>
            <person name="Bruemmer F."/>
            <person name="Labrenz M."/>
            <person name="Spormann A.M."/>
            <person name="Op den Camp H."/>
            <person name="Overmann J."/>
            <person name="Amann R."/>
            <person name="Jetten M.S.M."/>
            <person name="Mascher T."/>
            <person name="Medema M.H."/>
            <person name="Devos D.P."/>
            <person name="Kaster A.-K."/>
            <person name="Ovreas L."/>
            <person name="Rohde M."/>
            <person name="Galperin M.Y."/>
            <person name="Jogler C."/>
        </authorList>
    </citation>
    <scope>NUCLEOTIDE SEQUENCE [LARGE SCALE GENOMIC DNA]</scope>
    <source>
        <strain evidence="3 4">Q31a</strain>
    </source>
</reference>
<evidence type="ECO:0000313" key="4">
    <source>
        <dbReference type="Proteomes" id="UP000318017"/>
    </source>
</evidence>
<proteinExistence type="predicted"/>
<dbReference type="SUPFAM" id="SSF54523">
    <property type="entry name" value="Pili subunits"/>
    <property type="match status" value="1"/>
</dbReference>
<dbReference type="EMBL" id="CP036298">
    <property type="protein sequence ID" value="QDV27875.1"/>
    <property type="molecule type" value="Genomic_DNA"/>
</dbReference>
<dbReference type="InterPro" id="IPR045584">
    <property type="entry name" value="Pilin-like"/>
</dbReference>
<dbReference type="InterPro" id="IPR012902">
    <property type="entry name" value="N_methyl_site"/>
</dbReference>
<feature type="domain" description="DUF1559" evidence="2">
    <location>
        <begin position="31"/>
        <end position="296"/>
    </location>
</feature>
<gene>
    <name evidence="3" type="ORF">Q31a_62680</name>
</gene>
<feature type="region of interest" description="Disordered" evidence="1">
    <location>
        <begin position="146"/>
        <end position="168"/>
    </location>
</feature>
<sequence length="336" mass="36470">MSKRNGFTLVELLVVIAIIGILVGLLLPAVQAAREAARRMQCSNNLKQLSLACLNYESSYRKFPMGFVPARANYADNNNVEAWGWTVLVMPFIEQGNLHSQLGAGQYSLADVLAGSNPNLVNPVPVLQSELAAFRCPSDASEDQAKSARHFGGGWGTNQGSHGNWKPGLTNYFSSRGTRDSNQKVNDTYGMFMENRAVKIGDVSDGTSNTFCIGERDSKYGRSGAWCGTRNPFGEGSRGFYTCTANVRAPLNSPSPPNNWASKNRGAGAGFSSLHTGGAQFAYVDGSVHFISQSIDWRTDSTPNGHSYDPNPPEDTMGTYQRLGRREDGFVFSIDP</sequence>
<dbReference type="KEGG" id="ahel:Q31a_62680"/>
<evidence type="ECO:0000256" key="1">
    <source>
        <dbReference type="SAM" id="MobiDB-lite"/>
    </source>
</evidence>
<dbReference type="PANTHER" id="PTHR30093">
    <property type="entry name" value="GENERAL SECRETION PATHWAY PROTEIN G"/>
    <property type="match status" value="1"/>
</dbReference>
<dbReference type="AlphaFoldDB" id="A0A518GH06"/>
<dbReference type="RefSeq" id="WP_145085950.1">
    <property type="nucleotide sequence ID" value="NZ_CP036298.1"/>
</dbReference>
<dbReference type="Gene3D" id="3.30.700.10">
    <property type="entry name" value="Glycoprotein, Type 4 Pilin"/>
    <property type="match status" value="1"/>
</dbReference>
<protein>
    <submittedName>
        <fullName evidence="3">Putative major pilin subunit</fullName>
    </submittedName>
</protein>
<dbReference type="OrthoDB" id="255848at2"/>
<organism evidence="3 4">
    <name type="scientific">Aureliella helgolandensis</name>
    <dbReference type="NCBI Taxonomy" id="2527968"/>
    <lineage>
        <taxon>Bacteria</taxon>
        <taxon>Pseudomonadati</taxon>
        <taxon>Planctomycetota</taxon>
        <taxon>Planctomycetia</taxon>
        <taxon>Pirellulales</taxon>
        <taxon>Pirellulaceae</taxon>
        <taxon>Aureliella</taxon>
    </lineage>
</organism>
<dbReference type="Pfam" id="PF07596">
    <property type="entry name" value="SBP_bac_10"/>
    <property type="match status" value="1"/>
</dbReference>
<evidence type="ECO:0000313" key="3">
    <source>
        <dbReference type="EMBL" id="QDV27875.1"/>
    </source>
</evidence>